<evidence type="ECO:0000313" key="2">
    <source>
        <dbReference type="EMBL" id="ELR73139.1"/>
    </source>
</evidence>
<gene>
    <name evidence="2" type="ORF">C900_05774</name>
</gene>
<dbReference type="Proteomes" id="UP000011135">
    <property type="component" value="Unassembled WGS sequence"/>
</dbReference>
<feature type="domain" description="Thiopeptide-type bacteriocin biosynthesis" evidence="1">
    <location>
        <begin position="2"/>
        <end position="189"/>
    </location>
</feature>
<dbReference type="STRING" id="1237149.C900_05774"/>
<dbReference type="InterPro" id="IPR023809">
    <property type="entry name" value="Thiopep_bacteriocin_synth_dom"/>
</dbReference>
<evidence type="ECO:0000259" key="1">
    <source>
        <dbReference type="Pfam" id="PF14028"/>
    </source>
</evidence>
<dbReference type="OrthoDB" id="1273722at2"/>
<dbReference type="EMBL" id="AMZN01000009">
    <property type="protein sequence ID" value="ELR73139.1"/>
    <property type="molecule type" value="Genomic_DNA"/>
</dbReference>
<dbReference type="eggNOG" id="ENOG5030HIR">
    <property type="taxonomic scope" value="Bacteria"/>
</dbReference>
<dbReference type="Pfam" id="PF14028">
    <property type="entry name" value="Lant_dehydr_C"/>
    <property type="match status" value="1"/>
</dbReference>
<sequence length="205" mass="23911">MEVVIDSYERELERYGSLNINNSESLFTTDSTLILQILSNAEVKGDHLLQCAILGVHLLVESFDLSLTEKNEFFSYLSYGFREEFSANSTAAKKQLGEKYRNYRSMLWQVVPGPPKDPFLKEILPLYQGWQNSMKESIRKIAGLKEKRQLEIDPYDLLASYIHMHLNRLFDNNQRLSEMVVYDLLNQHYRSLAAIKKSNKMHLQI</sequence>
<evidence type="ECO:0000313" key="3">
    <source>
        <dbReference type="Proteomes" id="UP000011135"/>
    </source>
</evidence>
<accession>L8JZP5</accession>
<dbReference type="NCBIfam" id="TIGR03891">
    <property type="entry name" value="thiopep_ocin"/>
    <property type="match status" value="1"/>
</dbReference>
<name>L8JZP5_9BACT</name>
<dbReference type="AlphaFoldDB" id="L8JZP5"/>
<organism evidence="2 3">
    <name type="scientific">Fulvivirga imtechensis AK7</name>
    <dbReference type="NCBI Taxonomy" id="1237149"/>
    <lineage>
        <taxon>Bacteria</taxon>
        <taxon>Pseudomonadati</taxon>
        <taxon>Bacteroidota</taxon>
        <taxon>Cytophagia</taxon>
        <taxon>Cytophagales</taxon>
        <taxon>Fulvivirgaceae</taxon>
        <taxon>Fulvivirga</taxon>
    </lineage>
</organism>
<keyword evidence="3" id="KW-1185">Reference proteome</keyword>
<proteinExistence type="predicted"/>
<comment type="caution">
    <text evidence="2">The sequence shown here is derived from an EMBL/GenBank/DDBJ whole genome shotgun (WGS) entry which is preliminary data.</text>
</comment>
<protein>
    <submittedName>
        <fullName evidence="2">Lanthionine biosynthesis protein LanB</fullName>
    </submittedName>
</protein>
<reference evidence="2 3" key="1">
    <citation type="submission" date="2012-12" db="EMBL/GenBank/DDBJ databases">
        <title>Genome assembly of Fulvivirga imtechensis AK7.</title>
        <authorList>
            <person name="Nupur N."/>
            <person name="Khatri I."/>
            <person name="Kumar R."/>
            <person name="Subramanian S."/>
            <person name="Pinnaka A."/>
        </authorList>
    </citation>
    <scope>NUCLEOTIDE SEQUENCE [LARGE SCALE GENOMIC DNA]</scope>
    <source>
        <strain evidence="2 3">AK7</strain>
    </source>
</reference>